<dbReference type="InterPro" id="IPR029062">
    <property type="entry name" value="Class_I_gatase-like"/>
</dbReference>
<keyword evidence="5" id="KW-0486">Methionine biosynthesis</keyword>
<comment type="similarity">
    <text evidence="5">Belongs to the MetA family.</text>
</comment>
<dbReference type="EC" id="2.3.1.31" evidence="5"/>
<dbReference type="EMBL" id="CP123443">
    <property type="protein sequence ID" value="WGK70399.1"/>
    <property type="molecule type" value="Genomic_DNA"/>
</dbReference>
<keyword evidence="7" id="KW-1185">Reference proteome</keyword>
<feature type="active site" description="Acyl-thioester intermediate" evidence="5">
    <location>
        <position position="141"/>
    </location>
</feature>
<feature type="site" description="Important for acyl-CoA specificity" evidence="5">
    <location>
        <position position="110"/>
    </location>
</feature>
<name>A0ABY8MK97_9SPIO</name>
<feature type="active site" evidence="5">
    <location>
        <position position="240"/>
    </location>
</feature>
<dbReference type="NCBIfam" id="TIGR01001">
    <property type="entry name" value="metA"/>
    <property type="match status" value="1"/>
</dbReference>
<dbReference type="RefSeq" id="WP_326928610.1">
    <property type="nucleotide sequence ID" value="NZ_CP123443.1"/>
</dbReference>
<gene>
    <name evidence="6" type="primary">metA</name>
    <name evidence="5" type="synonym">metAA</name>
    <name evidence="6" type="ORF">P0082_05925</name>
</gene>
<protein>
    <recommendedName>
        <fullName evidence="5">Homoserine O-acetyltransferase</fullName>
        <shortName evidence="5">HAT</shortName>
        <ecNumber evidence="5">2.3.1.31</ecNumber>
    </recommendedName>
    <alternativeName>
        <fullName evidence="5">Homoserine transacetylase</fullName>
        <shortName evidence="5">HTA</shortName>
    </alternativeName>
</protein>
<comment type="subcellular location">
    <subcellularLocation>
        <location evidence="5">Cytoplasm</location>
    </subcellularLocation>
</comment>
<evidence type="ECO:0000256" key="4">
    <source>
        <dbReference type="ARBA" id="ARBA00023315"/>
    </source>
</evidence>
<organism evidence="6 7">
    <name type="scientific">Candidatus Haliotispira prima</name>
    <dbReference type="NCBI Taxonomy" id="3034016"/>
    <lineage>
        <taxon>Bacteria</taxon>
        <taxon>Pseudomonadati</taxon>
        <taxon>Spirochaetota</taxon>
        <taxon>Spirochaetia</taxon>
        <taxon>Spirochaetales</taxon>
        <taxon>Spirochaetaceae</taxon>
        <taxon>Candidatus Haliotispira</taxon>
    </lineage>
</organism>
<evidence type="ECO:0000313" key="6">
    <source>
        <dbReference type="EMBL" id="WGK70399.1"/>
    </source>
</evidence>
<accession>A0ABY8MK97</accession>
<reference evidence="6 7" key="1">
    <citation type="submission" date="2023-04" db="EMBL/GenBank/DDBJ databases">
        <title>Spirochaete genome identified in red abalone sample constitutes a novel genus.</title>
        <authorList>
            <person name="Sharma S.P."/>
            <person name="Purcell C.M."/>
            <person name="Hyde J.R."/>
            <person name="Severin A.J."/>
        </authorList>
    </citation>
    <scope>NUCLEOTIDE SEQUENCE [LARGE SCALE GENOMIC DNA]</scope>
    <source>
        <strain evidence="6 7">SP-2023</strain>
    </source>
</reference>
<comment type="pathway">
    <text evidence="5">Amino-acid biosynthesis; L-methionine biosynthesis via de novo pathway; O-acetyl-L-homoserine from L-homoserine: step 1/1.</text>
</comment>
<dbReference type="SUPFAM" id="SSF52317">
    <property type="entry name" value="Class I glutamine amidotransferase-like"/>
    <property type="match status" value="1"/>
</dbReference>
<dbReference type="CDD" id="cd03131">
    <property type="entry name" value="GATase1_HTS"/>
    <property type="match status" value="1"/>
</dbReference>
<keyword evidence="1 5" id="KW-0963">Cytoplasm</keyword>
<keyword evidence="2 5" id="KW-0028">Amino-acid biosynthesis</keyword>
<proteinExistence type="inferred from homology"/>
<dbReference type="GO" id="GO:0008899">
    <property type="term" value="F:homoserine O-succinyltransferase activity"/>
    <property type="evidence" value="ECO:0007669"/>
    <property type="project" value="UniProtKB-EC"/>
</dbReference>
<comment type="caution">
    <text evidence="5">Lacks conserved residue(s) required for the propagation of feature annotation.</text>
</comment>
<evidence type="ECO:0000256" key="2">
    <source>
        <dbReference type="ARBA" id="ARBA00022605"/>
    </source>
</evidence>
<feature type="binding site" evidence="5">
    <location>
        <position position="191"/>
    </location>
    <ligand>
        <name>substrate</name>
    </ligand>
</feature>
<evidence type="ECO:0000256" key="3">
    <source>
        <dbReference type="ARBA" id="ARBA00022679"/>
    </source>
</evidence>
<dbReference type="HAMAP" id="MF_00295">
    <property type="entry name" value="MetA_acyltransf"/>
    <property type="match status" value="1"/>
</dbReference>
<feature type="site" description="Important for substrate specificity" evidence="5">
    <location>
        <position position="191"/>
    </location>
</feature>
<evidence type="ECO:0000256" key="5">
    <source>
        <dbReference type="HAMAP-Rule" id="MF_00295"/>
    </source>
</evidence>
<feature type="binding site" evidence="5">
    <location>
        <position position="162"/>
    </location>
    <ligand>
        <name>substrate</name>
    </ligand>
</feature>
<evidence type="ECO:0000313" key="7">
    <source>
        <dbReference type="Proteomes" id="UP001228690"/>
    </source>
</evidence>
<sequence>MPININKELPAYSKLIEENIFVITEDRAARQDIRPMNILILNLMPQKIVAETQLLRLLSNTPLQLNIEFLRVLRDTKHTSKDHLESFYRTFEEIRTRKFDGLIVTGAPVENLRFEDVSYWSELCRIFDWAEHHVYSTLYICWGAMAALYHFYGVPKHRTTRKVSGVYRHHLENPGYSLTRGFDDYFHAIHSRHAEVRREDIENNPRASDQLVLLSYSPEGGLYLLQNNNGRKVFVTGHAEYEIGTLGQEYLRDQDRSLNPDIPYNYFPENDTEKMPQMNWRAHGTLLFVNWINYHVYQETPYRLEDIH</sequence>
<dbReference type="Gene3D" id="3.40.50.880">
    <property type="match status" value="1"/>
</dbReference>
<comment type="catalytic activity">
    <reaction evidence="5">
        <text>L-homoserine + acetyl-CoA = O-acetyl-L-homoserine + CoA</text>
        <dbReference type="Rhea" id="RHEA:13701"/>
        <dbReference type="ChEBI" id="CHEBI:57287"/>
        <dbReference type="ChEBI" id="CHEBI:57288"/>
        <dbReference type="ChEBI" id="CHEBI:57476"/>
        <dbReference type="ChEBI" id="CHEBI:57716"/>
        <dbReference type="EC" id="2.3.1.31"/>
    </reaction>
</comment>
<feature type="binding site" evidence="5">
    <location>
        <position position="252"/>
    </location>
    <ligand>
        <name>substrate</name>
    </ligand>
</feature>
<keyword evidence="3 5" id="KW-0808">Transferase</keyword>
<dbReference type="PIRSF" id="PIRSF000450">
    <property type="entry name" value="H_ser_succinyltr"/>
    <property type="match status" value="1"/>
</dbReference>
<dbReference type="InterPro" id="IPR033752">
    <property type="entry name" value="MetA_family"/>
</dbReference>
<dbReference type="InterPro" id="IPR005697">
    <property type="entry name" value="HST_MetA"/>
</dbReference>
<dbReference type="Pfam" id="PF04204">
    <property type="entry name" value="HTS"/>
    <property type="match status" value="1"/>
</dbReference>
<comment type="function">
    <text evidence="5">Transfers an acetyl group from acetyl-CoA to L-homoserine, forming acetyl-L-homoserine.</text>
</comment>
<dbReference type="Proteomes" id="UP001228690">
    <property type="component" value="Chromosome"/>
</dbReference>
<evidence type="ECO:0000256" key="1">
    <source>
        <dbReference type="ARBA" id="ARBA00022490"/>
    </source>
</evidence>
<feature type="active site" description="Proton acceptor" evidence="5">
    <location>
        <position position="238"/>
    </location>
</feature>
<dbReference type="PANTHER" id="PTHR20919:SF0">
    <property type="entry name" value="HOMOSERINE O-SUCCINYLTRANSFERASE"/>
    <property type="match status" value="1"/>
</dbReference>
<dbReference type="PANTHER" id="PTHR20919">
    <property type="entry name" value="HOMOSERINE O-SUCCINYLTRANSFERASE"/>
    <property type="match status" value="1"/>
</dbReference>
<keyword evidence="4 5" id="KW-0012">Acyltransferase</keyword>